<accession>A0A976R8A1</accession>
<proteinExistence type="predicted"/>
<protein>
    <submittedName>
        <fullName evidence="1">Internal scaffolding protein</fullName>
    </submittedName>
</protein>
<evidence type="ECO:0000313" key="1">
    <source>
        <dbReference type="EMBL" id="UPW41700.1"/>
    </source>
</evidence>
<name>A0A976R8A1_9VIRU</name>
<organism evidence="1">
    <name type="scientific">Peromfec virus RodF8_16</name>
    <dbReference type="NCBI Taxonomy" id="2929360"/>
    <lineage>
        <taxon>Viruses</taxon>
        <taxon>Monodnaviria</taxon>
        <taxon>Sangervirae</taxon>
        <taxon>Phixviricota</taxon>
        <taxon>Malgrandaviricetes</taxon>
        <taxon>Petitvirales</taxon>
        <taxon>Microviridae</taxon>
    </lineage>
</organism>
<sequence length="152" mass="16931">MRGFQQLPKSDEVIKFNRKPLKGAIVYVPSPVSKFLADIRYPYDAPDQPVIHYGSDISVLLNQQRLQSKEFAEIANDIMSRARSSDLSDKYSHLSDDDILSCVKSRYVQAPSEVQQWTQYLMSQLDNLADAAAEKAAAENAAAADTSTSQTE</sequence>
<dbReference type="EMBL" id="OM869651">
    <property type="protein sequence ID" value="UPW41700.1"/>
    <property type="molecule type" value="Genomic_DNA"/>
</dbReference>
<reference evidence="1" key="1">
    <citation type="submission" date="2022-02" db="EMBL/GenBank/DDBJ databases">
        <title>Towards deciphering the DNA virus diversity associated with rodent species in the families Cricetidae and Heteromyidae.</title>
        <authorList>
            <person name="Lund M."/>
            <person name="Larsen B.B."/>
            <person name="Gryseels S."/>
            <person name="Kraberger S."/>
            <person name="Rowsey D.M."/>
            <person name="Steger L."/>
            <person name="Yule K.M."/>
            <person name="Upham N.S."/>
            <person name="Worobey M."/>
            <person name="Van Doorslaer K."/>
            <person name="Varsani A."/>
        </authorList>
    </citation>
    <scope>NUCLEOTIDE SEQUENCE</scope>
    <source>
        <strain evidence="1">NeonRodF8_16</strain>
    </source>
</reference>